<keyword evidence="1" id="KW-1133">Transmembrane helix</keyword>
<dbReference type="EMBL" id="JAVHJL010000005">
    <property type="protein sequence ID" value="KAK6503417.1"/>
    <property type="molecule type" value="Genomic_DNA"/>
</dbReference>
<keyword evidence="3" id="KW-1185">Reference proteome</keyword>
<feature type="transmembrane region" description="Helical" evidence="1">
    <location>
        <begin position="23"/>
        <end position="40"/>
    </location>
</feature>
<evidence type="ECO:0000313" key="3">
    <source>
        <dbReference type="Proteomes" id="UP001370758"/>
    </source>
</evidence>
<proteinExistence type="predicted"/>
<organism evidence="2 3">
    <name type="scientific">Arthrobotrys musiformis</name>
    <dbReference type="NCBI Taxonomy" id="47236"/>
    <lineage>
        <taxon>Eukaryota</taxon>
        <taxon>Fungi</taxon>
        <taxon>Dikarya</taxon>
        <taxon>Ascomycota</taxon>
        <taxon>Pezizomycotina</taxon>
        <taxon>Orbiliomycetes</taxon>
        <taxon>Orbiliales</taxon>
        <taxon>Orbiliaceae</taxon>
        <taxon>Arthrobotrys</taxon>
    </lineage>
</organism>
<keyword evidence="1" id="KW-0472">Membrane</keyword>
<accession>A0AAV9W8Y9</accession>
<reference evidence="2 3" key="1">
    <citation type="submission" date="2023-08" db="EMBL/GenBank/DDBJ databases">
        <authorList>
            <person name="Palmer J.M."/>
        </authorList>
    </citation>
    <scope>NUCLEOTIDE SEQUENCE [LARGE SCALE GENOMIC DNA]</scope>
    <source>
        <strain evidence="2 3">TWF481</strain>
    </source>
</reference>
<protein>
    <submittedName>
        <fullName evidence="2">Uncharacterized protein</fullName>
    </submittedName>
</protein>
<evidence type="ECO:0000256" key="1">
    <source>
        <dbReference type="SAM" id="Phobius"/>
    </source>
</evidence>
<sequence length="113" mass="12441">MTVAGTASEPGNEDPIEVAFRDVPRALLCILTSYFFLYLANYHSLARNGAPYIFWSTLSVAEELRPFLLYHEMLRHVVPLLPKHLVGMEAVQHEGQASATLSAGLLDDPGTTV</sequence>
<comment type="caution">
    <text evidence="2">The sequence shown here is derived from an EMBL/GenBank/DDBJ whole genome shotgun (WGS) entry which is preliminary data.</text>
</comment>
<dbReference type="Proteomes" id="UP001370758">
    <property type="component" value="Unassembled WGS sequence"/>
</dbReference>
<name>A0AAV9W8Y9_9PEZI</name>
<keyword evidence="1" id="KW-0812">Transmembrane</keyword>
<gene>
    <name evidence="2" type="ORF">TWF481_008436</name>
</gene>
<evidence type="ECO:0000313" key="2">
    <source>
        <dbReference type="EMBL" id="KAK6503417.1"/>
    </source>
</evidence>
<dbReference type="AlphaFoldDB" id="A0AAV9W8Y9"/>